<dbReference type="InterPro" id="IPR051414">
    <property type="entry name" value="Adenylate-forming_Reductase"/>
</dbReference>
<dbReference type="PROSITE" id="PS00455">
    <property type="entry name" value="AMP_BINDING"/>
    <property type="match status" value="1"/>
</dbReference>
<dbReference type="Gene3D" id="3.40.50.12780">
    <property type="entry name" value="N-terminal domain of ligase-like"/>
    <property type="match status" value="1"/>
</dbReference>
<dbReference type="AlphaFoldDB" id="A0A9P3GP96"/>
<reference evidence="5 6" key="1">
    <citation type="submission" date="2021-08" db="EMBL/GenBank/DDBJ databases">
        <title>Draft Genome Sequence of Phanerochaete sordida strain YK-624.</title>
        <authorList>
            <person name="Mori T."/>
            <person name="Dohra H."/>
            <person name="Suzuki T."/>
            <person name="Kawagishi H."/>
            <person name="Hirai H."/>
        </authorList>
    </citation>
    <scope>NUCLEOTIDE SEQUENCE [LARGE SCALE GENOMIC DNA]</scope>
    <source>
        <strain evidence="5 6">YK-624</strain>
    </source>
</reference>
<dbReference type="EMBL" id="BPQB01000092">
    <property type="protein sequence ID" value="GJE98661.1"/>
    <property type="molecule type" value="Genomic_DNA"/>
</dbReference>
<dbReference type="Pfam" id="PF23562">
    <property type="entry name" value="AMP-binding_C_3"/>
    <property type="match status" value="1"/>
</dbReference>
<dbReference type="Gene3D" id="3.40.50.720">
    <property type="entry name" value="NAD(P)-binding Rossmann-like Domain"/>
    <property type="match status" value="1"/>
</dbReference>
<dbReference type="InterPro" id="IPR036291">
    <property type="entry name" value="NAD(P)-bd_dom_sf"/>
</dbReference>
<dbReference type="SUPFAM" id="SSF56801">
    <property type="entry name" value="Acetyl-CoA synthetase-like"/>
    <property type="match status" value="1"/>
</dbReference>
<feature type="domain" description="AMP-dependent synthetase/ligase" evidence="3">
    <location>
        <begin position="40"/>
        <end position="366"/>
    </location>
</feature>
<proteinExistence type="predicted"/>
<name>A0A9P3GP96_9APHY</name>
<dbReference type="InterPro" id="IPR013120">
    <property type="entry name" value="FAR_NAD-bd"/>
</dbReference>
<comment type="caution">
    <text evidence="5">The sequence shown here is derived from an EMBL/GenBank/DDBJ whole genome shotgun (WGS) entry which is preliminary data.</text>
</comment>
<dbReference type="InterPro" id="IPR042099">
    <property type="entry name" value="ANL_N_sf"/>
</dbReference>
<gene>
    <name evidence="5" type="ORF">PsYK624_148960</name>
</gene>
<sequence>MDEAKRCVLPVPTPPPKEGCTFQHPPIDGSLTVPELYDWHYEHNPTQPVFVYKDRERNELVHLTYRDVVPAIHRAGRRVADAAGIDLGASPPPTTVGPIAIVATSDSITYWCTVAGMLRAGVTVAPIALVNSPAAIAHLLQETSATHVIVSEDTPARKLVDTAFELIANAGARPPAVIPMLRFGDIFAQHENVDFLPQKTYDYTSPAIFVHSSGSTSLPKPIAWTHASFLQVAATPCLGSHDLRDEVFGIQGLSMAHASGLNHIAFLVSSGYTAATLPPGPPYFIPTPEIVMDSFRDTKPTFVIVVPSYLEAWSHAEEDIDVLRSLKAIGYGGAPLAKALGDSLVAKGVPVCALYGSTEAGVLGHFFPDVLGHDWLYFRINKQASVELVPAGPGIYELIAVQTSTHFLPVTNTKIGGRDGFATNDLLEKHPEKEGFWRIYGRADDQITLANGMKTNPGPIEAVLCEDPTVKAALLFGREKTHVGILIFPTEQIDTANEQCVLSYKTRIWPTIERVNARIPKHSQIFAEMVLVAFPSKPLLVTEKRTVRKGATLQQYDQEIEALYSLDQDRDPRGLSEPAAWTLADAQNFTRATICQYAPSVTSDGQDLFDHGLTSLHALRIGNTIANVLALPRAHRARNFVYRHPTIASLSAFVFSLAQGRTSPNTEEAHIHATRGARMRALVDALSADFSPAPQNGLTVDRDRDVVIVTGATGALGANVLKRLLEAEDVARVYSLNRRASDGTSLQERLRASFEQRNLDPALLCSQKLAAIEVDFATPGLGLPEDLQRAVQGTVTHILHLGWPVNFNLALESFGDALQGLKELINLALTSPTRPRFIFASSAGIFQGATAPGPILEERITDPDGIAELGYTESKWVAEQVLARASDERGLRAQVVRVGQLCGGAGGCWDTKEWVPALVRSSVFLGRVPELDGDAQWVPLDIAAAAITDARDAPQEVLHLVHPDPVPLRDVMRACADELGLPVCSYDQWLAALEEHNKDDVDDVAAGQLPALKVLDFFRTMRSGCDGIPRVHSSNATQASPALKDAPCLGGDDVKTWISYWKAAGFL</sequence>
<evidence type="ECO:0000313" key="5">
    <source>
        <dbReference type="EMBL" id="GJE98661.1"/>
    </source>
</evidence>
<evidence type="ECO:0000256" key="2">
    <source>
        <dbReference type="ARBA" id="ARBA00022553"/>
    </source>
</evidence>
<dbReference type="OrthoDB" id="429813at2759"/>
<dbReference type="Pfam" id="PF00501">
    <property type="entry name" value="AMP-binding"/>
    <property type="match status" value="1"/>
</dbReference>
<dbReference type="InterPro" id="IPR020845">
    <property type="entry name" value="AMP-binding_CS"/>
</dbReference>
<keyword evidence="1" id="KW-0596">Phosphopantetheine</keyword>
<accession>A0A9P3GP96</accession>
<feature type="domain" description="Thioester reductase (TE)" evidence="4">
    <location>
        <begin position="709"/>
        <end position="947"/>
    </location>
</feature>
<evidence type="ECO:0000259" key="3">
    <source>
        <dbReference type="Pfam" id="PF00501"/>
    </source>
</evidence>
<dbReference type="PANTHER" id="PTHR43439:SF2">
    <property type="entry name" value="ENZYME, PUTATIVE (JCVI)-RELATED"/>
    <property type="match status" value="1"/>
</dbReference>
<dbReference type="SUPFAM" id="SSF51735">
    <property type="entry name" value="NAD(P)-binding Rossmann-fold domains"/>
    <property type="match status" value="1"/>
</dbReference>
<organism evidence="5 6">
    <name type="scientific">Phanerochaete sordida</name>
    <dbReference type="NCBI Taxonomy" id="48140"/>
    <lineage>
        <taxon>Eukaryota</taxon>
        <taxon>Fungi</taxon>
        <taxon>Dikarya</taxon>
        <taxon>Basidiomycota</taxon>
        <taxon>Agaricomycotina</taxon>
        <taxon>Agaricomycetes</taxon>
        <taxon>Polyporales</taxon>
        <taxon>Phanerochaetaceae</taxon>
        <taxon>Phanerochaete</taxon>
    </lineage>
</organism>
<evidence type="ECO:0000259" key="4">
    <source>
        <dbReference type="Pfam" id="PF07993"/>
    </source>
</evidence>
<protein>
    <submittedName>
        <fullName evidence="5">Acetyl-CoA synthetase-like protein</fullName>
    </submittedName>
</protein>
<keyword evidence="2" id="KW-0597">Phosphoprotein</keyword>
<keyword evidence="6" id="KW-1185">Reference proteome</keyword>
<evidence type="ECO:0000313" key="6">
    <source>
        <dbReference type="Proteomes" id="UP000703269"/>
    </source>
</evidence>
<dbReference type="Pfam" id="PF07993">
    <property type="entry name" value="NAD_binding_4"/>
    <property type="match status" value="1"/>
</dbReference>
<dbReference type="InterPro" id="IPR000873">
    <property type="entry name" value="AMP-dep_synth/lig_dom"/>
</dbReference>
<dbReference type="PANTHER" id="PTHR43439">
    <property type="entry name" value="PHENYLACETATE-COENZYME A LIGASE"/>
    <property type="match status" value="1"/>
</dbReference>
<evidence type="ECO:0000256" key="1">
    <source>
        <dbReference type="ARBA" id="ARBA00022450"/>
    </source>
</evidence>
<dbReference type="Proteomes" id="UP000703269">
    <property type="component" value="Unassembled WGS sequence"/>
</dbReference>